<dbReference type="EC" id="5.3.1.16" evidence="5 12"/>
<evidence type="ECO:0000313" key="15">
    <source>
        <dbReference type="EMBL" id="EFY03931.1"/>
    </source>
</evidence>
<evidence type="ECO:0000313" key="16">
    <source>
        <dbReference type="Proteomes" id="UP000004923"/>
    </source>
</evidence>
<keyword evidence="9 12" id="KW-0368">Histidine biosynthesis</keyword>
<evidence type="ECO:0000256" key="10">
    <source>
        <dbReference type="ARBA" id="ARBA00023235"/>
    </source>
</evidence>
<gene>
    <name evidence="12 15" type="primary">hisA</name>
    <name evidence="15" type="ORF">HMPREF9443_02074</name>
</gene>
<comment type="pathway">
    <text evidence="3 12 14">Amino-acid biosynthesis; L-histidine biosynthesis; L-histidine from 5-phospho-alpha-D-ribose 1-diphosphate: step 4/9.</text>
</comment>
<evidence type="ECO:0000256" key="13">
    <source>
        <dbReference type="RuleBase" id="RU003657"/>
    </source>
</evidence>
<dbReference type="PANTHER" id="PTHR43090">
    <property type="entry name" value="1-(5-PHOSPHORIBOSYL)-5-[(5-PHOSPHORIBOSYLAMINO)METHYLIDENEAMINO] IMIDAZOLE-4-CARBOXAMIDE ISOMERASE"/>
    <property type="match status" value="1"/>
</dbReference>
<dbReference type="GO" id="GO:0003949">
    <property type="term" value="F:1-(5-phosphoribosyl)-5-[(5-phosphoribosylamino)methylideneamino]imidazole-4-carboxamide isomerase activity"/>
    <property type="evidence" value="ECO:0007669"/>
    <property type="project" value="UniProtKB-UniRule"/>
</dbReference>
<dbReference type="HOGENOM" id="CLU_048577_1_1_9"/>
<name>E8LGS0_9FIRM</name>
<dbReference type="InterPro" id="IPR013785">
    <property type="entry name" value="Aldolase_TIM"/>
</dbReference>
<evidence type="ECO:0000256" key="12">
    <source>
        <dbReference type="HAMAP-Rule" id="MF_01014"/>
    </source>
</evidence>
<evidence type="ECO:0000256" key="9">
    <source>
        <dbReference type="ARBA" id="ARBA00023102"/>
    </source>
</evidence>
<dbReference type="UniPathway" id="UPA00031">
    <property type="reaction ID" value="UER00009"/>
</dbReference>
<dbReference type="CDD" id="cd04732">
    <property type="entry name" value="HisA"/>
    <property type="match status" value="1"/>
</dbReference>
<sequence>MNYEGKIMIIYPAIDIRGGRCVRLTEGRFDAETVFADDPAEMAAKWAACGAEWLHLVDLDGALAGEGKNLPVIERILKTVKIPVELGGGIRNLQAVEKLLELGVERLILGSAAVKNPELVKEACAKYPGHIAVGIDAKNGDVAIEGWGEGSGVVATELAKRMAEYGVATIIFTDISRDGMLSGVNAEATAALARACGVPIIASGGVASLDDIRNVKKYEKDGVAGCIIGKAIYTGAVNLPDALKIAAAKEE</sequence>
<evidence type="ECO:0000256" key="4">
    <source>
        <dbReference type="ARBA" id="ARBA00009667"/>
    </source>
</evidence>
<keyword evidence="8 12" id="KW-0028">Amino-acid biosynthesis</keyword>
<evidence type="ECO:0000256" key="6">
    <source>
        <dbReference type="ARBA" id="ARBA00018464"/>
    </source>
</evidence>
<evidence type="ECO:0000256" key="1">
    <source>
        <dbReference type="ARBA" id="ARBA00000901"/>
    </source>
</evidence>
<dbReference type="Gene3D" id="3.20.20.70">
    <property type="entry name" value="Aldolase class I"/>
    <property type="match status" value="1"/>
</dbReference>
<dbReference type="HAMAP" id="MF_01014">
    <property type="entry name" value="HisA"/>
    <property type="match status" value="1"/>
</dbReference>
<comment type="caution">
    <text evidence="15">The sequence shown here is derived from an EMBL/GenBank/DDBJ whole genome shotgun (WGS) entry which is preliminary data.</text>
</comment>
<dbReference type="NCBIfam" id="TIGR00007">
    <property type="entry name" value="1-(5-phosphoribosyl)-5-[(5-phosphoribosylamino)methylideneamino]imidazole-4-carboxamide isomerase"/>
    <property type="match status" value="1"/>
</dbReference>
<feature type="active site" description="Proton acceptor" evidence="12">
    <location>
        <position position="15"/>
    </location>
</feature>
<accession>E8LGS0</accession>
<dbReference type="InterPro" id="IPR006062">
    <property type="entry name" value="His_biosynth"/>
</dbReference>
<evidence type="ECO:0000256" key="14">
    <source>
        <dbReference type="RuleBase" id="RU003658"/>
    </source>
</evidence>
<dbReference type="GO" id="GO:0000105">
    <property type="term" value="P:L-histidine biosynthetic process"/>
    <property type="evidence" value="ECO:0007669"/>
    <property type="project" value="UniProtKB-UniRule"/>
</dbReference>
<dbReference type="GO" id="GO:0000162">
    <property type="term" value="P:L-tryptophan biosynthetic process"/>
    <property type="evidence" value="ECO:0007669"/>
    <property type="project" value="TreeGrafter"/>
</dbReference>
<dbReference type="InterPro" id="IPR011060">
    <property type="entry name" value="RibuloseP-bd_barrel"/>
</dbReference>
<organism evidence="15 16">
    <name type="scientific">Phascolarctobacterium succinatutens YIT 12067</name>
    <dbReference type="NCBI Taxonomy" id="626939"/>
    <lineage>
        <taxon>Bacteria</taxon>
        <taxon>Bacillati</taxon>
        <taxon>Bacillota</taxon>
        <taxon>Negativicutes</taxon>
        <taxon>Acidaminococcales</taxon>
        <taxon>Acidaminococcaceae</taxon>
        <taxon>Phascolarctobacterium</taxon>
    </lineage>
</organism>
<keyword evidence="16" id="KW-1185">Reference proteome</keyword>
<dbReference type="SUPFAM" id="SSF51366">
    <property type="entry name" value="Ribulose-phoshate binding barrel"/>
    <property type="match status" value="1"/>
</dbReference>
<dbReference type="NCBIfam" id="NF010112">
    <property type="entry name" value="PRK13585.1"/>
    <property type="match status" value="1"/>
</dbReference>
<dbReference type="InterPro" id="IPR023016">
    <property type="entry name" value="HisA/PriA"/>
</dbReference>
<dbReference type="InterPro" id="IPR044524">
    <property type="entry name" value="Isoase_HisA-like"/>
</dbReference>
<comment type="similarity">
    <text evidence="4 12 13">Belongs to the HisA/HisF family.</text>
</comment>
<dbReference type="Proteomes" id="UP000004923">
    <property type="component" value="Unassembled WGS sequence"/>
</dbReference>
<dbReference type="InterPro" id="IPR006063">
    <property type="entry name" value="HisA_bact_arch"/>
</dbReference>
<comment type="catalytic activity">
    <reaction evidence="1 12 14">
        <text>1-(5-phospho-beta-D-ribosyl)-5-[(5-phospho-beta-D-ribosylamino)methylideneamino]imidazole-4-carboxamide = 5-[(5-phospho-1-deoxy-D-ribulos-1-ylimino)methylamino]-1-(5-phospho-beta-D-ribosyl)imidazole-4-carboxamide</text>
        <dbReference type="Rhea" id="RHEA:15469"/>
        <dbReference type="ChEBI" id="CHEBI:58435"/>
        <dbReference type="ChEBI" id="CHEBI:58525"/>
        <dbReference type="EC" id="5.3.1.16"/>
    </reaction>
</comment>
<evidence type="ECO:0000256" key="7">
    <source>
        <dbReference type="ARBA" id="ARBA00022490"/>
    </source>
</evidence>
<evidence type="ECO:0000256" key="8">
    <source>
        <dbReference type="ARBA" id="ARBA00022605"/>
    </source>
</evidence>
<dbReference type="PANTHER" id="PTHR43090:SF2">
    <property type="entry name" value="1-(5-PHOSPHORIBOSYL)-5-[(5-PHOSPHORIBOSYLAMINO)METHYLIDENEAMINO] IMIDAZOLE-4-CARBOXAMIDE ISOMERASE"/>
    <property type="match status" value="1"/>
</dbReference>
<evidence type="ECO:0000256" key="3">
    <source>
        <dbReference type="ARBA" id="ARBA00005133"/>
    </source>
</evidence>
<dbReference type="EMBL" id="AEVN01000114">
    <property type="protein sequence ID" value="EFY03931.1"/>
    <property type="molecule type" value="Genomic_DNA"/>
</dbReference>
<evidence type="ECO:0000256" key="11">
    <source>
        <dbReference type="ARBA" id="ARBA00030547"/>
    </source>
</evidence>
<feature type="active site" description="Proton donor" evidence="12">
    <location>
        <position position="136"/>
    </location>
</feature>
<dbReference type="FunFam" id="3.20.20.70:FF:000009">
    <property type="entry name" value="1-(5-phosphoribosyl)-5-[(5-phosphoribosylamino)methylideneamino] imidazole-4-carboxamide isomerase"/>
    <property type="match status" value="1"/>
</dbReference>
<dbReference type="Pfam" id="PF00977">
    <property type="entry name" value="His_biosynth"/>
    <property type="match status" value="1"/>
</dbReference>
<proteinExistence type="inferred from homology"/>
<keyword evidence="7 12" id="KW-0963">Cytoplasm</keyword>
<reference evidence="15 16" key="1">
    <citation type="submission" date="2011-01" db="EMBL/GenBank/DDBJ databases">
        <authorList>
            <person name="Weinstock G."/>
            <person name="Sodergren E."/>
            <person name="Clifton S."/>
            <person name="Fulton L."/>
            <person name="Fulton B."/>
            <person name="Courtney L."/>
            <person name="Fronick C."/>
            <person name="Harrison M."/>
            <person name="Strong C."/>
            <person name="Farmer C."/>
            <person name="Delahaunty K."/>
            <person name="Markovic C."/>
            <person name="Hall O."/>
            <person name="Minx P."/>
            <person name="Tomlinson C."/>
            <person name="Mitreva M."/>
            <person name="Hou S."/>
            <person name="Chen J."/>
            <person name="Wollam A."/>
            <person name="Pepin K.H."/>
            <person name="Johnson M."/>
            <person name="Bhonagiri V."/>
            <person name="Zhang X."/>
            <person name="Suruliraj S."/>
            <person name="Warren W."/>
            <person name="Chinwalla A."/>
            <person name="Mardis E.R."/>
            <person name="Wilson R.K."/>
        </authorList>
    </citation>
    <scope>NUCLEOTIDE SEQUENCE [LARGE SCALE GENOMIC DNA]</scope>
    <source>
        <strain evidence="15 16">YIT 12067</strain>
    </source>
</reference>
<keyword evidence="10 12" id="KW-0413">Isomerase</keyword>
<dbReference type="AlphaFoldDB" id="E8LGS0"/>
<evidence type="ECO:0000256" key="5">
    <source>
        <dbReference type="ARBA" id="ARBA00012550"/>
    </source>
</evidence>
<comment type="subcellular location">
    <subcellularLocation>
        <location evidence="2 12 14">Cytoplasm</location>
    </subcellularLocation>
</comment>
<dbReference type="eggNOG" id="COG0106">
    <property type="taxonomic scope" value="Bacteria"/>
</dbReference>
<dbReference type="GO" id="GO:0005737">
    <property type="term" value="C:cytoplasm"/>
    <property type="evidence" value="ECO:0007669"/>
    <property type="project" value="UniProtKB-SubCell"/>
</dbReference>
<protein>
    <recommendedName>
        <fullName evidence="6 12">1-(5-phosphoribosyl)-5-[(5-phosphoribosylamino)methylideneamino] imidazole-4-carboxamide isomerase</fullName>
        <ecNumber evidence="5 12">5.3.1.16</ecNumber>
    </recommendedName>
    <alternativeName>
        <fullName evidence="11 12">Phosphoribosylformimino-5-aminoimidazole carboxamide ribotide isomerase</fullName>
    </alternativeName>
</protein>
<evidence type="ECO:0000256" key="2">
    <source>
        <dbReference type="ARBA" id="ARBA00004496"/>
    </source>
</evidence>